<evidence type="ECO:0000313" key="2">
    <source>
        <dbReference type="RefSeq" id="XP_021275575.1"/>
    </source>
</evidence>
<dbReference type="GeneID" id="110410270"/>
<organism evidence="1 2">
    <name type="scientific">Herrania umbratica</name>
    <dbReference type="NCBI Taxonomy" id="108875"/>
    <lineage>
        <taxon>Eukaryota</taxon>
        <taxon>Viridiplantae</taxon>
        <taxon>Streptophyta</taxon>
        <taxon>Embryophyta</taxon>
        <taxon>Tracheophyta</taxon>
        <taxon>Spermatophyta</taxon>
        <taxon>Magnoliopsida</taxon>
        <taxon>eudicotyledons</taxon>
        <taxon>Gunneridae</taxon>
        <taxon>Pentapetalae</taxon>
        <taxon>rosids</taxon>
        <taxon>malvids</taxon>
        <taxon>Malvales</taxon>
        <taxon>Malvaceae</taxon>
        <taxon>Byttnerioideae</taxon>
        <taxon>Herrania</taxon>
    </lineage>
</organism>
<sequence>MGLFEEARAAVEVANKNIKRIIEKNTEVYKDWHGKLPFALHAYQTFVRTSTGATPYSLVYGMEAMLPIKVEIPSLRVLMETKLKNAEWIRSHYEQLNLIKEKRLVALCHGQMYQRKMMRAYEKKVHPGHFQLGELVVKRILLDQNDSRRKWMLNWERPYVVKKAFSRRALILTDMDRRDLPSSINADAVKKYYA</sequence>
<dbReference type="GO" id="GO:0003676">
    <property type="term" value="F:nucleic acid binding"/>
    <property type="evidence" value="ECO:0007669"/>
    <property type="project" value="InterPro"/>
</dbReference>
<dbReference type="PANTHER" id="PTHR48475:SF1">
    <property type="entry name" value="RNASE H TYPE-1 DOMAIN-CONTAINING PROTEIN"/>
    <property type="match status" value="1"/>
</dbReference>
<dbReference type="SUPFAM" id="SSF53098">
    <property type="entry name" value="Ribonuclease H-like"/>
    <property type="match status" value="1"/>
</dbReference>
<dbReference type="RefSeq" id="XP_021275575.1">
    <property type="nucleotide sequence ID" value="XM_021419900.1"/>
</dbReference>
<dbReference type="OrthoDB" id="1739513at2759"/>
<dbReference type="InterPro" id="IPR036397">
    <property type="entry name" value="RNaseH_sf"/>
</dbReference>
<dbReference type="PANTHER" id="PTHR48475">
    <property type="entry name" value="RIBONUCLEASE H"/>
    <property type="match status" value="1"/>
</dbReference>
<dbReference type="Gene3D" id="3.30.420.10">
    <property type="entry name" value="Ribonuclease H-like superfamily/Ribonuclease H"/>
    <property type="match status" value="1"/>
</dbReference>
<dbReference type="AlphaFoldDB" id="A0A6J0ZM89"/>
<keyword evidence="1" id="KW-1185">Reference proteome</keyword>
<proteinExistence type="predicted"/>
<evidence type="ECO:0000313" key="1">
    <source>
        <dbReference type="Proteomes" id="UP000504621"/>
    </source>
</evidence>
<reference evidence="2" key="1">
    <citation type="submission" date="2025-08" db="UniProtKB">
        <authorList>
            <consortium name="RefSeq"/>
        </authorList>
    </citation>
    <scope>IDENTIFICATION</scope>
    <source>
        <tissue evidence="2">Leaf</tissue>
    </source>
</reference>
<name>A0A6J0ZM89_9ROSI</name>
<gene>
    <name evidence="2" type="primary">LOC110410270</name>
</gene>
<accession>A0A6J0ZM89</accession>
<dbReference type="InterPro" id="IPR012337">
    <property type="entry name" value="RNaseH-like_sf"/>
</dbReference>
<protein>
    <submittedName>
        <fullName evidence="2">Uncharacterized protein LOC110410270</fullName>
    </submittedName>
</protein>
<dbReference type="Proteomes" id="UP000504621">
    <property type="component" value="Unplaced"/>
</dbReference>